<comment type="caution">
    <text evidence="1">The sequence shown here is derived from an EMBL/GenBank/DDBJ whole genome shotgun (WGS) entry which is preliminary data.</text>
</comment>
<name>I9BFI7_BACFG</name>
<evidence type="ECO:0000313" key="1">
    <source>
        <dbReference type="EMBL" id="EIY98587.1"/>
    </source>
</evidence>
<gene>
    <name evidence="1" type="ORF">HMPREF1080_02031</name>
</gene>
<dbReference type="AlphaFoldDB" id="I9BFI7"/>
<proteinExistence type="predicted"/>
<dbReference type="EMBL" id="AGXP01000023">
    <property type="protein sequence ID" value="EIY98587.1"/>
    <property type="molecule type" value="Genomic_DNA"/>
</dbReference>
<dbReference type="Proteomes" id="UP000003917">
    <property type="component" value="Unassembled WGS sequence"/>
</dbReference>
<protein>
    <submittedName>
        <fullName evidence="1">Uncharacterized protein</fullName>
    </submittedName>
</protein>
<reference evidence="1 2" key="1">
    <citation type="submission" date="2012-02" db="EMBL/GenBank/DDBJ databases">
        <title>The Genome Sequence of Bacteroides fragilis CL05T12C13.</title>
        <authorList>
            <consortium name="The Broad Institute Genome Sequencing Platform"/>
            <person name="Earl A."/>
            <person name="Ward D."/>
            <person name="Feldgarden M."/>
            <person name="Gevers D."/>
            <person name="Zitomersky N.L."/>
            <person name="Coyne M.J."/>
            <person name="Comstock L.E."/>
            <person name="Young S.K."/>
            <person name="Zeng Q."/>
            <person name="Gargeya S."/>
            <person name="Fitzgerald M."/>
            <person name="Haas B."/>
            <person name="Abouelleil A."/>
            <person name="Alvarado L."/>
            <person name="Arachchi H.M."/>
            <person name="Berlin A."/>
            <person name="Chapman S.B."/>
            <person name="Gearin G."/>
            <person name="Goldberg J."/>
            <person name="Griggs A."/>
            <person name="Gujja S."/>
            <person name="Hansen M."/>
            <person name="Heiman D."/>
            <person name="Howarth C."/>
            <person name="Larimer J."/>
            <person name="Lui A."/>
            <person name="MacDonald P.J.P."/>
            <person name="McCowen C."/>
            <person name="Montmayeur A."/>
            <person name="Murphy C."/>
            <person name="Neiman D."/>
            <person name="Pearson M."/>
            <person name="Priest M."/>
            <person name="Roberts A."/>
            <person name="Saif S."/>
            <person name="Shea T."/>
            <person name="Sisk P."/>
            <person name="Stolte C."/>
            <person name="Sykes S."/>
            <person name="Wortman J."/>
            <person name="Nusbaum C."/>
            <person name="Birren B."/>
        </authorList>
    </citation>
    <scope>NUCLEOTIDE SEQUENCE [LARGE SCALE GENOMIC DNA]</scope>
    <source>
        <strain evidence="1 2">CL05T12C13</strain>
    </source>
</reference>
<dbReference type="HOGENOM" id="CLU_2566691_0_0_10"/>
<organism evidence="1 2">
    <name type="scientific">Bacteroides fragilis CL05T12C13</name>
    <dbReference type="NCBI Taxonomy" id="997881"/>
    <lineage>
        <taxon>Bacteria</taxon>
        <taxon>Pseudomonadati</taxon>
        <taxon>Bacteroidota</taxon>
        <taxon>Bacteroidia</taxon>
        <taxon>Bacteroidales</taxon>
        <taxon>Bacteroidaceae</taxon>
        <taxon>Bacteroides</taxon>
    </lineage>
</organism>
<sequence>MQCLIISGLLDFSFVLSDPFGALPHPVHSSKYQYFIYPYPFFGEDDLDTDFFYAFLSAFGRCLSPLSWIQKYAFVLNYASV</sequence>
<evidence type="ECO:0000313" key="2">
    <source>
        <dbReference type="Proteomes" id="UP000003917"/>
    </source>
</evidence>
<accession>I9BFI7</accession>